<dbReference type="RefSeq" id="WP_345049402.1">
    <property type="nucleotide sequence ID" value="NZ_BAABDK010000001.1"/>
</dbReference>
<sequence length="606" mass="65548">MFTRQTLRHLANANSFQRGEEYADEGHVTRLRRETDSFHASVRGSRIYRVALRLAAAGPEFTCSCPYEFGGICKHAVALGLAVLDAYGTELTSAAPAPGPTPTTPGALARAVQGAWADRKKADKLRFLEQALAKSDDLARQFLGFGNQPVAVASEALLAGLPTRLTETLEVLEFDEELYQNSESYYQEDEGDGLAEAVEEVLRDALASFVAELLGLARGGQLSAALRYWATACAAIYQVEEPASDDYGSFGHYGTDVLRQWHADLAAAGWPAVLLGAVLPPAEVEAALRWLGQYLANPPAEWPDFEASWRPLLLALAADPAAVGLLPGSLEKARLSPDTLARLALQSAQTRPNDADWAEAAEILLPTDAAVAQQLLHFYATRADRPALLRAATTAFTTWPDRFGDFVLTTFTPAQAPDLCRAALRHRALANGSLEDFARLRPLLTPAARAAFLQAATTAAAKGQGSVAFAVELLVQEADAAALTDFVLGLEWLHLSPAAHADLALRRLAERAPAALMPALETRTRAYLRGRAKAQRGHALYQRLAHWLAAARTTAPRLAEPALRLADELRAEFPTLYGLRDALREVQLLPEKPTLPTKGGRKPNPR</sequence>
<dbReference type="Proteomes" id="UP001501469">
    <property type="component" value="Unassembled WGS sequence"/>
</dbReference>
<keyword evidence="4" id="KW-1185">Reference proteome</keyword>
<keyword evidence="1" id="KW-0479">Metal-binding</keyword>
<reference evidence="4" key="1">
    <citation type="journal article" date="2019" name="Int. J. Syst. Evol. Microbiol.">
        <title>The Global Catalogue of Microorganisms (GCM) 10K type strain sequencing project: providing services to taxonomists for standard genome sequencing and annotation.</title>
        <authorList>
            <consortium name="The Broad Institute Genomics Platform"/>
            <consortium name="The Broad Institute Genome Sequencing Center for Infectious Disease"/>
            <person name="Wu L."/>
            <person name="Ma J."/>
        </authorList>
    </citation>
    <scope>NUCLEOTIDE SEQUENCE [LARGE SCALE GENOMIC DNA]</scope>
    <source>
        <strain evidence="4">JCM 17225</strain>
    </source>
</reference>
<evidence type="ECO:0000259" key="2">
    <source>
        <dbReference type="PROSITE" id="PS50966"/>
    </source>
</evidence>
<dbReference type="InterPro" id="IPR007527">
    <property type="entry name" value="Znf_SWIM"/>
</dbReference>
<keyword evidence="1" id="KW-0863">Zinc-finger</keyword>
<proteinExistence type="predicted"/>
<accession>A0ABP7T8L3</accession>
<protein>
    <recommendedName>
        <fullName evidence="2">SWIM-type domain-containing protein</fullName>
    </recommendedName>
</protein>
<name>A0ABP7T8L3_9BACT</name>
<feature type="domain" description="SWIM-type" evidence="2">
    <location>
        <begin position="48"/>
        <end position="84"/>
    </location>
</feature>
<dbReference type="Pfam" id="PF04434">
    <property type="entry name" value="SWIM"/>
    <property type="match status" value="1"/>
</dbReference>
<evidence type="ECO:0000313" key="3">
    <source>
        <dbReference type="EMBL" id="GAA4022549.1"/>
    </source>
</evidence>
<comment type="caution">
    <text evidence="3">The sequence shown here is derived from an EMBL/GenBank/DDBJ whole genome shotgun (WGS) entry which is preliminary data.</text>
</comment>
<dbReference type="PROSITE" id="PS50966">
    <property type="entry name" value="ZF_SWIM"/>
    <property type="match status" value="1"/>
</dbReference>
<dbReference type="EMBL" id="BAABDK010000001">
    <property type="protein sequence ID" value="GAA4022549.1"/>
    <property type="molecule type" value="Genomic_DNA"/>
</dbReference>
<evidence type="ECO:0000313" key="4">
    <source>
        <dbReference type="Proteomes" id="UP001501469"/>
    </source>
</evidence>
<organism evidence="3 4">
    <name type="scientific">Hymenobacter glaciei</name>
    <dbReference type="NCBI Taxonomy" id="877209"/>
    <lineage>
        <taxon>Bacteria</taxon>
        <taxon>Pseudomonadati</taxon>
        <taxon>Bacteroidota</taxon>
        <taxon>Cytophagia</taxon>
        <taxon>Cytophagales</taxon>
        <taxon>Hymenobacteraceae</taxon>
        <taxon>Hymenobacter</taxon>
    </lineage>
</organism>
<gene>
    <name evidence="3" type="ORF">GCM10022409_02870</name>
</gene>
<evidence type="ECO:0000256" key="1">
    <source>
        <dbReference type="PROSITE-ProRule" id="PRU00325"/>
    </source>
</evidence>
<keyword evidence="1" id="KW-0862">Zinc</keyword>